<keyword evidence="1" id="KW-0812">Transmembrane</keyword>
<keyword evidence="3" id="KW-1185">Reference proteome</keyword>
<dbReference type="Proteomes" id="UP000601435">
    <property type="component" value="Unassembled WGS sequence"/>
</dbReference>
<proteinExistence type="predicted"/>
<evidence type="ECO:0000313" key="3">
    <source>
        <dbReference type="Proteomes" id="UP000601435"/>
    </source>
</evidence>
<gene>
    <name evidence="2" type="ORF">SNEC2469_LOCUS34310</name>
</gene>
<keyword evidence="1" id="KW-0472">Membrane</keyword>
<feature type="transmembrane region" description="Helical" evidence="1">
    <location>
        <begin position="133"/>
        <end position="158"/>
    </location>
</feature>
<feature type="transmembrane region" description="Helical" evidence="1">
    <location>
        <begin position="102"/>
        <end position="121"/>
    </location>
</feature>
<name>A0A813CER5_9DINO</name>
<organism evidence="2 3">
    <name type="scientific">Symbiodinium necroappetens</name>
    <dbReference type="NCBI Taxonomy" id="1628268"/>
    <lineage>
        <taxon>Eukaryota</taxon>
        <taxon>Sar</taxon>
        <taxon>Alveolata</taxon>
        <taxon>Dinophyceae</taxon>
        <taxon>Suessiales</taxon>
        <taxon>Symbiodiniaceae</taxon>
        <taxon>Symbiodinium</taxon>
    </lineage>
</organism>
<evidence type="ECO:0000256" key="1">
    <source>
        <dbReference type="SAM" id="Phobius"/>
    </source>
</evidence>
<reference evidence="2" key="1">
    <citation type="submission" date="2021-02" db="EMBL/GenBank/DDBJ databases">
        <authorList>
            <person name="Dougan E. K."/>
            <person name="Rhodes N."/>
            <person name="Thang M."/>
            <person name="Chan C."/>
        </authorList>
    </citation>
    <scope>NUCLEOTIDE SEQUENCE</scope>
</reference>
<feature type="transmembrane region" description="Helical" evidence="1">
    <location>
        <begin position="34"/>
        <end position="49"/>
    </location>
</feature>
<feature type="transmembrane region" description="Helical" evidence="1">
    <location>
        <begin position="61"/>
        <end position="82"/>
    </location>
</feature>
<dbReference type="AlphaFoldDB" id="A0A813CER5"/>
<sequence>MFREVRKYLTLKVVMLPCAGTADALAGVWYSRYAVGYMLHFILGHFVPIEDNERAEGCNVVSSLFSDLGRFLCFVLVVSISMKVDNASSVMYDWEAAFWPCWGLEGVIALVVLLVLPACMLSTFADRRKLMMLTWVVFSGLGLGAVSFVSMYNIAFILDNELCSKPPFTPSSGSVRCSQKLQLSIWPWLIFLPSFAIATTLAKVTVYGACFCCFNGLNLENVEIGCAAKETLLCLEWDFCLKSNTEKLRCFCLDIRLVPVTVCIKQQGQMCCLVSAAAIPPDAEVPMMLSVCFLVCFPKFGFFKKISEVKG</sequence>
<protein>
    <submittedName>
        <fullName evidence="2">Uncharacterized protein</fullName>
    </submittedName>
</protein>
<keyword evidence="1" id="KW-1133">Transmembrane helix</keyword>
<dbReference type="EMBL" id="CAJNJA010094175">
    <property type="protein sequence ID" value="CAE7941524.1"/>
    <property type="molecule type" value="Genomic_DNA"/>
</dbReference>
<evidence type="ECO:0000313" key="2">
    <source>
        <dbReference type="EMBL" id="CAE7941524.1"/>
    </source>
</evidence>
<comment type="caution">
    <text evidence="2">The sequence shown here is derived from an EMBL/GenBank/DDBJ whole genome shotgun (WGS) entry which is preliminary data.</text>
</comment>
<accession>A0A813CER5</accession>